<dbReference type="InParanoid" id="A0A7J7D023"/>
<dbReference type="Gene3D" id="3.30.40.10">
    <property type="entry name" value="Zinc/RING finger domain, C3HC4 (zinc finger)"/>
    <property type="match status" value="4"/>
</dbReference>
<dbReference type="PROSITE" id="PS01359">
    <property type="entry name" value="ZF_PHD_1"/>
    <property type="match status" value="2"/>
</dbReference>
<dbReference type="GO" id="GO:0006357">
    <property type="term" value="P:regulation of transcription by RNA polymerase II"/>
    <property type="evidence" value="ECO:0007669"/>
    <property type="project" value="TreeGrafter"/>
</dbReference>
<dbReference type="InterPro" id="IPR001965">
    <property type="entry name" value="Znf_PHD"/>
</dbReference>
<gene>
    <name evidence="8" type="ORF">HS088_TW12G00901</name>
</gene>
<feature type="region of interest" description="Disordered" evidence="5">
    <location>
        <begin position="1348"/>
        <end position="1368"/>
    </location>
</feature>
<dbReference type="GO" id="GO:0008270">
    <property type="term" value="F:zinc ion binding"/>
    <property type="evidence" value="ECO:0007669"/>
    <property type="project" value="UniProtKB-KW"/>
</dbReference>
<evidence type="ECO:0000313" key="9">
    <source>
        <dbReference type="Proteomes" id="UP000593562"/>
    </source>
</evidence>
<name>A0A7J7D023_TRIWF</name>
<evidence type="ECO:0000256" key="4">
    <source>
        <dbReference type="PROSITE-ProRule" id="PRU00146"/>
    </source>
</evidence>
<evidence type="ECO:0000256" key="3">
    <source>
        <dbReference type="ARBA" id="ARBA00022833"/>
    </source>
</evidence>
<feature type="compositionally biased region" description="Polar residues" evidence="5">
    <location>
        <begin position="1038"/>
        <end position="1057"/>
    </location>
</feature>
<feature type="region of interest" description="Disordered" evidence="5">
    <location>
        <begin position="742"/>
        <end position="786"/>
    </location>
</feature>
<dbReference type="InterPro" id="IPR019787">
    <property type="entry name" value="Znf_PHD-finger"/>
</dbReference>
<dbReference type="Proteomes" id="UP000593562">
    <property type="component" value="Unassembled WGS sequence"/>
</dbReference>
<evidence type="ECO:0000256" key="2">
    <source>
        <dbReference type="ARBA" id="ARBA00022771"/>
    </source>
</evidence>
<accession>A0A7J7D023</accession>
<comment type="caution">
    <text evidence="8">The sequence shown here is derived from an EMBL/GenBank/DDBJ whole genome shotgun (WGS) entry which is preliminary data.</text>
</comment>
<protein>
    <submittedName>
        <fullName evidence="8">Phd finger protein putative isoform 1</fullName>
    </submittedName>
</protein>
<evidence type="ECO:0000256" key="5">
    <source>
        <dbReference type="SAM" id="MobiDB-lite"/>
    </source>
</evidence>
<dbReference type="InterPro" id="IPR011011">
    <property type="entry name" value="Znf_FYVE_PHD"/>
</dbReference>
<dbReference type="Pfam" id="PF13831">
    <property type="entry name" value="PHD_2"/>
    <property type="match status" value="2"/>
</dbReference>
<dbReference type="SUPFAM" id="SSF57903">
    <property type="entry name" value="FYVE/PHD zinc finger"/>
    <property type="match status" value="2"/>
</dbReference>
<dbReference type="PANTHER" id="PTHR13793:SF107">
    <property type="entry name" value="BROMODOMAIN-CONTAINING PROTEIN HOMOLOG"/>
    <property type="match status" value="1"/>
</dbReference>
<keyword evidence="1" id="KW-0479">Metal-binding</keyword>
<feature type="compositionally biased region" description="Basic and acidic residues" evidence="5">
    <location>
        <begin position="106"/>
        <end position="119"/>
    </location>
</feature>
<dbReference type="GO" id="GO:0005634">
    <property type="term" value="C:nucleus"/>
    <property type="evidence" value="ECO:0007669"/>
    <property type="project" value="UniProtKB-ARBA"/>
</dbReference>
<dbReference type="InterPro" id="IPR034732">
    <property type="entry name" value="EPHD"/>
</dbReference>
<feature type="domain" description="PHD-type" evidence="6">
    <location>
        <begin position="1093"/>
        <end position="1142"/>
    </location>
</feature>
<feature type="region of interest" description="Disordered" evidence="5">
    <location>
        <begin position="1038"/>
        <end position="1064"/>
    </location>
</feature>
<dbReference type="Pfam" id="PF13832">
    <property type="entry name" value="zf-HC5HC2H_2"/>
    <property type="match status" value="2"/>
</dbReference>
<feature type="compositionally biased region" description="Polar residues" evidence="5">
    <location>
        <begin position="1349"/>
        <end position="1368"/>
    </location>
</feature>
<dbReference type="InterPro" id="IPR019786">
    <property type="entry name" value="Zinc_finger_PHD-type_CS"/>
</dbReference>
<feature type="domain" description="PHD-type" evidence="7">
    <location>
        <begin position="1162"/>
        <end position="1271"/>
    </location>
</feature>
<keyword evidence="2 4" id="KW-0863">Zinc-finger</keyword>
<dbReference type="PROSITE" id="PS51805">
    <property type="entry name" value="EPHD"/>
    <property type="match status" value="2"/>
</dbReference>
<reference evidence="8 9" key="1">
    <citation type="journal article" date="2020" name="Nat. Commun.">
        <title>Genome of Tripterygium wilfordii and identification of cytochrome P450 involved in triptolide biosynthesis.</title>
        <authorList>
            <person name="Tu L."/>
            <person name="Su P."/>
            <person name="Zhang Z."/>
            <person name="Gao L."/>
            <person name="Wang J."/>
            <person name="Hu T."/>
            <person name="Zhou J."/>
            <person name="Zhang Y."/>
            <person name="Zhao Y."/>
            <person name="Liu Y."/>
            <person name="Song Y."/>
            <person name="Tong Y."/>
            <person name="Lu Y."/>
            <person name="Yang J."/>
            <person name="Xu C."/>
            <person name="Jia M."/>
            <person name="Peters R.J."/>
            <person name="Huang L."/>
            <person name="Gao W."/>
        </authorList>
    </citation>
    <scope>NUCLEOTIDE SEQUENCE [LARGE SCALE GENOMIC DNA]</scope>
    <source>
        <strain evidence="9">cv. XIE 37</strain>
        <tissue evidence="8">Leaf</tissue>
    </source>
</reference>
<proteinExistence type="predicted"/>
<dbReference type="PROSITE" id="PS50016">
    <property type="entry name" value="ZF_PHD_2"/>
    <property type="match status" value="2"/>
</dbReference>
<dbReference type="SMART" id="SM00249">
    <property type="entry name" value="PHD"/>
    <property type="match status" value="4"/>
</dbReference>
<dbReference type="CDD" id="cd15571">
    <property type="entry name" value="ePHD"/>
    <property type="match status" value="1"/>
</dbReference>
<dbReference type="FunCoup" id="A0A7J7D023">
    <property type="interactions" value="1819"/>
</dbReference>
<evidence type="ECO:0000259" key="7">
    <source>
        <dbReference type="PROSITE" id="PS51805"/>
    </source>
</evidence>
<feature type="region of interest" description="Disordered" evidence="5">
    <location>
        <begin position="1417"/>
        <end position="1441"/>
    </location>
</feature>
<dbReference type="EMBL" id="JAAARO010000012">
    <property type="protein sequence ID" value="KAF5739691.1"/>
    <property type="molecule type" value="Genomic_DNA"/>
</dbReference>
<dbReference type="InterPro" id="IPR013083">
    <property type="entry name" value="Znf_RING/FYVE/PHD"/>
</dbReference>
<evidence type="ECO:0000259" key="6">
    <source>
        <dbReference type="PROSITE" id="PS50016"/>
    </source>
</evidence>
<dbReference type="PANTHER" id="PTHR13793">
    <property type="entry name" value="PHD FINGER PROTEINS"/>
    <property type="match status" value="1"/>
</dbReference>
<sequence length="1530" mass="168497">MTGCPCYQRTIMMGPGGDGCCTEEKTCLPTSGVQVTTLAAQLAMKKPTSLGVDLFSQARKALSVRSPLDVPEDGSASASSVITLPSRLVSLLKPSDNRKRRKRSHSGADKKSSRAGERSHGANFWADKEVYFRDLALPDIDALDKVSSLSSLDSRKCFLIPHLGNGNGMVANVECIETTNVGNVNGVGTEENNQDPQSVEIDSVLAESLPKEDGKNFSAGHSAGSLEWILGSRNRILLASERPSKKRKLLGGDAGLEKILVGRPCMGNSSLCDFCCTGHMASEAKRLIVCSSCNVTVHHKCYGVEEVVNDSWLCSWCKCKGASSDSSNPCMLCPKQGGALKSVDKRVKNDGCVEFSHLFCSLWMPEVYVEDLTNMEPIMNLREIKETRRKLVCNICKVKCGTCVRCSHGACRTSFHPICAREARNRMEVWGRYGCDDVELRAFCSKHSDGLGSCSMAQEHSSISDGDVSGTTHLPLLSMNKLDSHGSGDNISVRGETCHSNDGDLAEFGLSDTILNTEIVSECADTQQAKNKAMSERRSGDDVKSFDSVNLAPILKKVSIYASVCVCVSHPTFSPCHARICSRELNPTLPYLLAFSLFCILHLLISQLIERGKVNVKEVASDIGIPPDSLSSGLADDSLAPQLRFKIAKWLRDHAYMGVLQKNLNFDVKFPLKDENGTVESPDGVTVAESDITVPVAIKSVPPRRRTNSNIRVLRNDRVISFYEEFLSENGKAVNELKVDRVVSEEQENSSERSTNTSEKSLSKTDGFHDSVASHSPKSEDISGELSNGNLYAYSKPEVAAVSQSEIQVNDNQGSLVCANGNAVVINLTKMGAASSCYIHPYISKKLQMHSELFLKSTNYEDEGRRDRMYDFDDPKQEGRSRLEESSHAIACCNRQNQCSECSDSIGKLDRAKLEEPAEARKVGVLELSPRDEVEGEIIYFQHRLLGNAVGRKSFTDGLIHKVAESISHEIDVAHSRSWDAALVSQYLCDLREAKKQGRKERKHKEAQAVLAAATAAAAASSRISSFRKDAFDESANQENLTKLNNSSGRSGTSSQLMPRPKETLSRVAVPRISTEKYFDYVQSVSDFSREHSRSCDICRRSETMLNPILMCSSCKVAVHLACYRSVKESTGPWFCELCEALLPSRCPGAPTVNFLEKPYFVAECGLCGGTTGAFRKSSDGQWVHALCAEWIFEPAFRRGQVNSVEGMETVTKGVGTCCICHHKHGVCITCNYGHCQTTFHPSCARSAGFYMNIKTTGGKLQHKAYCEKHSLEQRTKAETQKHGLEELRSIKQIRVELERLRLLCERIIRREKIKRELVFCSHDILAYKRDHVARSVLVRSPFFRPESSESATTSLKGHTDGYKSSSEAIQRSDDITVDSTLSFKNFIKVPVSMDTDQKTDDSSSFQNITRKAIERVPFSGKQIPHDKPPGSSLNSLDDGEWSSKSRKLIESFEKELVMTSDQACMKNQQLPKGYVYIPVDCLSKEEKVIQDDCSSEHVEHDGFSSCAVALFLPSNSVPVASYPGCSNVA</sequence>
<keyword evidence="9" id="KW-1185">Reference proteome</keyword>
<feature type="domain" description="PHD-type" evidence="6">
    <location>
        <begin position="269"/>
        <end position="320"/>
    </location>
</feature>
<keyword evidence="3" id="KW-0862">Zinc</keyword>
<feature type="region of interest" description="Disordered" evidence="5">
    <location>
        <begin position="93"/>
        <end position="119"/>
    </location>
</feature>
<dbReference type="InterPro" id="IPR050701">
    <property type="entry name" value="Histone_Mod_Regulator"/>
</dbReference>
<evidence type="ECO:0000313" key="8">
    <source>
        <dbReference type="EMBL" id="KAF5739691.1"/>
    </source>
</evidence>
<evidence type="ECO:0000256" key="1">
    <source>
        <dbReference type="ARBA" id="ARBA00022723"/>
    </source>
</evidence>
<feature type="domain" description="PHD-type" evidence="7">
    <location>
        <begin position="327"/>
        <end position="448"/>
    </location>
</feature>
<organism evidence="8 9">
    <name type="scientific">Tripterygium wilfordii</name>
    <name type="common">Thunder God vine</name>
    <dbReference type="NCBI Taxonomy" id="458696"/>
    <lineage>
        <taxon>Eukaryota</taxon>
        <taxon>Viridiplantae</taxon>
        <taxon>Streptophyta</taxon>
        <taxon>Embryophyta</taxon>
        <taxon>Tracheophyta</taxon>
        <taxon>Spermatophyta</taxon>
        <taxon>Magnoliopsida</taxon>
        <taxon>eudicotyledons</taxon>
        <taxon>Gunneridae</taxon>
        <taxon>Pentapetalae</taxon>
        <taxon>rosids</taxon>
        <taxon>fabids</taxon>
        <taxon>Celastrales</taxon>
        <taxon>Celastraceae</taxon>
        <taxon>Tripterygium</taxon>
    </lineage>
</organism>